<dbReference type="PANTHER" id="PTHR10622:SF13">
    <property type="entry name" value="NACHT DOMAIN-CONTAINING PROTEIN"/>
    <property type="match status" value="1"/>
</dbReference>
<evidence type="ECO:0000256" key="2">
    <source>
        <dbReference type="ARBA" id="ARBA00022737"/>
    </source>
</evidence>
<dbReference type="STRING" id="1448308.A0A2T2N0E0"/>
<dbReference type="InterPro" id="IPR054471">
    <property type="entry name" value="GPIID_WHD"/>
</dbReference>
<dbReference type="InterPro" id="IPR007111">
    <property type="entry name" value="NACHT_NTPase"/>
</dbReference>
<dbReference type="AlphaFoldDB" id="A0A2T2N0E0"/>
<proteinExistence type="predicted"/>
<dbReference type="InterPro" id="IPR056884">
    <property type="entry name" value="NPHP3-like_N"/>
</dbReference>
<dbReference type="Pfam" id="PF22939">
    <property type="entry name" value="WHD_GPIID"/>
    <property type="match status" value="1"/>
</dbReference>
<protein>
    <recommendedName>
        <fullName evidence="4">NACHT domain-containing protein</fullName>
    </recommendedName>
</protein>
<dbReference type="PROSITE" id="PS50837">
    <property type="entry name" value="NACHT"/>
    <property type="match status" value="1"/>
</dbReference>
<dbReference type="InterPro" id="IPR020472">
    <property type="entry name" value="WD40_PAC1"/>
</dbReference>
<dbReference type="OrthoDB" id="538223at2759"/>
<dbReference type="InterPro" id="IPR010730">
    <property type="entry name" value="HET"/>
</dbReference>
<dbReference type="InterPro" id="IPR001680">
    <property type="entry name" value="WD40_rpt"/>
</dbReference>
<gene>
    <name evidence="5" type="ORF">BS50DRAFT_566292</name>
</gene>
<evidence type="ECO:0000256" key="1">
    <source>
        <dbReference type="ARBA" id="ARBA00022574"/>
    </source>
</evidence>
<dbReference type="PROSITE" id="PS50082">
    <property type="entry name" value="WD_REPEATS_2"/>
    <property type="match status" value="3"/>
</dbReference>
<dbReference type="Pfam" id="PF06985">
    <property type="entry name" value="HET"/>
    <property type="match status" value="1"/>
</dbReference>
<keyword evidence="2" id="KW-0677">Repeat</keyword>
<accession>A0A2T2N0E0</accession>
<dbReference type="InterPro" id="IPR015943">
    <property type="entry name" value="WD40/YVTN_repeat-like_dom_sf"/>
</dbReference>
<evidence type="ECO:0000313" key="6">
    <source>
        <dbReference type="Proteomes" id="UP000240883"/>
    </source>
</evidence>
<evidence type="ECO:0000256" key="3">
    <source>
        <dbReference type="PROSITE-ProRule" id="PRU00221"/>
    </source>
</evidence>
<dbReference type="Gene3D" id="2.130.10.10">
    <property type="entry name" value="YVTN repeat-like/Quinoprotein amine dehydrogenase"/>
    <property type="match status" value="2"/>
</dbReference>
<organism evidence="5 6">
    <name type="scientific">Corynespora cassiicola Philippines</name>
    <dbReference type="NCBI Taxonomy" id="1448308"/>
    <lineage>
        <taxon>Eukaryota</taxon>
        <taxon>Fungi</taxon>
        <taxon>Dikarya</taxon>
        <taxon>Ascomycota</taxon>
        <taxon>Pezizomycotina</taxon>
        <taxon>Dothideomycetes</taxon>
        <taxon>Pleosporomycetidae</taxon>
        <taxon>Pleosporales</taxon>
        <taxon>Corynesporascaceae</taxon>
        <taxon>Corynespora</taxon>
    </lineage>
</organism>
<dbReference type="Proteomes" id="UP000240883">
    <property type="component" value="Unassembled WGS sequence"/>
</dbReference>
<dbReference type="CDD" id="cd00200">
    <property type="entry name" value="WD40"/>
    <property type="match status" value="1"/>
</dbReference>
<evidence type="ECO:0000313" key="5">
    <source>
        <dbReference type="EMBL" id="PSN58910.1"/>
    </source>
</evidence>
<dbReference type="Pfam" id="PF24883">
    <property type="entry name" value="NPHP3_N"/>
    <property type="match status" value="1"/>
</dbReference>
<dbReference type="InterPro" id="IPR036322">
    <property type="entry name" value="WD40_repeat_dom_sf"/>
</dbReference>
<feature type="repeat" description="WD" evidence="3">
    <location>
        <begin position="828"/>
        <end position="871"/>
    </location>
</feature>
<reference evidence="5 6" key="1">
    <citation type="journal article" date="2018" name="Front. Microbiol.">
        <title>Genome-Wide Analysis of Corynespora cassiicola Leaf Fall Disease Putative Effectors.</title>
        <authorList>
            <person name="Lopez D."/>
            <person name="Ribeiro S."/>
            <person name="Label P."/>
            <person name="Fumanal B."/>
            <person name="Venisse J.S."/>
            <person name="Kohler A."/>
            <person name="de Oliveira R.R."/>
            <person name="Labutti K."/>
            <person name="Lipzen A."/>
            <person name="Lail K."/>
            <person name="Bauer D."/>
            <person name="Ohm R.A."/>
            <person name="Barry K.W."/>
            <person name="Spatafora J."/>
            <person name="Grigoriev I.V."/>
            <person name="Martin F.M."/>
            <person name="Pujade-Renaud V."/>
        </authorList>
    </citation>
    <scope>NUCLEOTIDE SEQUENCE [LARGE SCALE GENOMIC DNA]</scope>
    <source>
        <strain evidence="5 6">Philippines</strain>
    </source>
</reference>
<keyword evidence="1 3" id="KW-0853">WD repeat</keyword>
<dbReference type="PROSITE" id="PS50294">
    <property type="entry name" value="WD_REPEATS_REGION"/>
    <property type="match status" value="3"/>
</dbReference>
<dbReference type="EMBL" id="KZ678180">
    <property type="protein sequence ID" value="PSN58910.1"/>
    <property type="molecule type" value="Genomic_DNA"/>
</dbReference>
<evidence type="ECO:0000259" key="4">
    <source>
        <dbReference type="PROSITE" id="PS50837"/>
    </source>
</evidence>
<dbReference type="InterPro" id="IPR027417">
    <property type="entry name" value="P-loop_NTPase"/>
</dbReference>
<dbReference type="SUPFAM" id="SSF50978">
    <property type="entry name" value="WD40 repeat-like"/>
    <property type="match status" value="1"/>
</dbReference>
<dbReference type="SMART" id="SM00320">
    <property type="entry name" value="WD40"/>
    <property type="match status" value="3"/>
</dbReference>
<name>A0A2T2N0E0_CORCC</name>
<feature type="repeat" description="WD" evidence="3">
    <location>
        <begin position="914"/>
        <end position="955"/>
    </location>
</feature>
<dbReference type="PANTHER" id="PTHR10622">
    <property type="entry name" value="HET DOMAIN-CONTAINING PROTEIN"/>
    <property type="match status" value="1"/>
</dbReference>
<dbReference type="Gene3D" id="3.40.50.300">
    <property type="entry name" value="P-loop containing nucleotide triphosphate hydrolases"/>
    <property type="match status" value="1"/>
</dbReference>
<keyword evidence="6" id="KW-1185">Reference proteome</keyword>
<dbReference type="FunFam" id="3.40.50.300:FF:001638">
    <property type="entry name" value="NACHT and WD40 domain protein"/>
    <property type="match status" value="1"/>
</dbReference>
<feature type="repeat" description="WD" evidence="3">
    <location>
        <begin position="872"/>
        <end position="913"/>
    </location>
</feature>
<dbReference type="SUPFAM" id="SSF52540">
    <property type="entry name" value="P-loop containing nucleoside triphosphate hydrolases"/>
    <property type="match status" value="1"/>
</dbReference>
<feature type="domain" description="NACHT" evidence="4">
    <location>
        <begin position="297"/>
        <end position="519"/>
    </location>
</feature>
<dbReference type="Pfam" id="PF00400">
    <property type="entry name" value="WD40"/>
    <property type="match status" value="3"/>
</dbReference>
<dbReference type="PRINTS" id="PR00320">
    <property type="entry name" value="GPROTEINBRPT"/>
</dbReference>
<sequence>MRLLECIGSSEFVLTEDFTDKDEIPRYAILSHTWKDGEEVGFDELTSGAGKSKTGYEKIRFCGQQAQRDGLRYFWVDTCCINKADHVELRKAINSMFRWYQNAAKCYVYLSDVSTLKRKADDEVSENSWQPAFRKSRWFTRGWTLQELLAPASVEFYSRDRKRLGDKASLKHQIHKITGIPEAALGGTSLFQFSVNERLSWMEGRYTKLAEDRAYSLLGIFGVHITAFYEEGADGALRRLLDEVSKLEKCTQDLYLTDPRSDKKRIEETKGGLLGDSYRWILENLEYQQWKNGNQGRLLWIKGDPGKGKTMLLCGIADELRRSMASTDLLSFFFCQATDSRINNATAVLRGLLYMLVDQQPWLTMHIRKKYDHAGRALFEDANAWVALSEIFTHMLEDPNMNKTYFIIDALDECIASDLPKLLDFIIKNSVTSSQAKWIVSSRNWPDIEEQFERAENKVRLSLELNAKSVSTAVEVFIRYKVLQIAERKRYDNKTRDAVLKHLFSNAHDTFLWVALVCQSLESVPKRNVTKKLNAFPPGLDGLYERMMQQIYTSDDAEVSKQILALATVVYRPITLDELVTLADQLTDAADDLESVREIIGHCGSFLTLRENIVYFVHQSAKEFLSTKASREIFSSGKEEVHWAIFSRSLQSMSTTLHRDMYGLQELGYPTEQIRQPDPDPLASSRYSVNYWIDHLRDFIVSSHENVRDSLQNGGMVDVFLRTKYLYWLEALSLCQSVPNGVVSIRNLATLAQVAQTSSLSELVQDAYRFIMYFKVAIESAPLQAYASAVLFGPRRSLVKALFQEEAPKWITVTPSVADDWSACLQTLEGHSDAVLSVAFSPDSQRLALASASDDKTVKIWDPISGKCLQTLEGHSDWARSVAFSPDSQRLASASDDKTVKIWDPTSGKCLQTLEGHSDVVRSVAFSPDSQRLASASYDKTVKIWNPTGGKCLQTISVDTFLHSIAFNAGGSSLHTDMGTIAVNAPMALSSLNMTDITVAEQAQFQKVALSSDNVWITYNSRNIVWLPPEYRSSVSAVCGTRIGIGVGTGRVWIFSVQFEK</sequence>